<keyword evidence="1" id="KW-1133">Transmembrane helix</keyword>
<keyword evidence="1" id="KW-0812">Transmembrane</keyword>
<gene>
    <name evidence="2" type="ORF">GCM10010319_24890</name>
</gene>
<organism evidence="2 3">
    <name type="scientific">Streptomyces blastmyceticus</name>
    <dbReference type="NCBI Taxonomy" id="68180"/>
    <lineage>
        <taxon>Bacteria</taxon>
        <taxon>Bacillati</taxon>
        <taxon>Actinomycetota</taxon>
        <taxon>Actinomycetes</taxon>
        <taxon>Kitasatosporales</taxon>
        <taxon>Streptomycetaceae</taxon>
        <taxon>Streptomyces</taxon>
    </lineage>
</organism>
<evidence type="ECO:0000313" key="2">
    <source>
        <dbReference type="EMBL" id="GAA0347323.1"/>
    </source>
</evidence>
<evidence type="ECO:0000256" key="1">
    <source>
        <dbReference type="SAM" id="Phobius"/>
    </source>
</evidence>
<name>A0ABN0WUZ3_9ACTN</name>
<sequence>MINDFLSPPCSKLTPSVFDDPRGHRRRIVTAVGVVVCVLCLCVLALGGGVLYADPKAPATGPVQAVRTLPLR</sequence>
<reference evidence="2 3" key="1">
    <citation type="journal article" date="2019" name="Int. J. Syst. Evol. Microbiol.">
        <title>The Global Catalogue of Microorganisms (GCM) 10K type strain sequencing project: providing services to taxonomists for standard genome sequencing and annotation.</title>
        <authorList>
            <consortium name="The Broad Institute Genomics Platform"/>
            <consortium name="The Broad Institute Genome Sequencing Center for Infectious Disease"/>
            <person name="Wu L."/>
            <person name="Ma J."/>
        </authorList>
    </citation>
    <scope>NUCLEOTIDE SEQUENCE [LARGE SCALE GENOMIC DNA]</scope>
    <source>
        <strain evidence="2 3">JCM 4565</strain>
    </source>
</reference>
<evidence type="ECO:0000313" key="3">
    <source>
        <dbReference type="Proteomes" id="UP001500063"/>
    </source>
</evidence>
<comment type="caution">
    <text evidence="2">The sequence shown here is derived from an EMBL/GenBank/DDBJ whole genome shotgun (WGS) entry which is preliminary data.</text>
</comment>
<protein>
    <submittedName>
        <fullName evidence="2">Uncharacterized protein</fullName>
    </submittedName>
</protein>
<proteinExistence type="predicted"/>
<dbReference type="Proteomes" id="UP001500063">
    <property type="component" value="Unassembled WGS sequence"/>
</dbReference>
<dbReference type="EMBL" id="BAAABW010000013">
    <property type="protein sequence ID" value="GAA0347323.1"/>
    <property type="molecule type" value="Genomic_DNA"/>
</dbReference>
<accession>A0ABN0WUZ3</accession>
<keyword evidence="3" id="KW-1185">Reference proteome</keyword>
<feature type="transmembrane region" description="Helical" evidence="1">
    <location>
        <begin position="28"/>
        <end position="53"/>
    </location>
</feature>
<keyword evidence="1" id="KW-0472">Membrane</keyword>